<evidence type="ECO:0000259" key="4">
    <source>
        <dbReference type="PROSITE" id="PS50045"/>
    </source>
</evidence>
<evidence type="ECO:0000313" key="8">
    <source>
        <dbReference type="Proteomes" id="UP000033531"/>
    </source>
</evidence>
<dbReference type="PROSITE" id="PS51096">
    <property type="entry name" value="PTS_EIIA_TYPE_4"/>
    <property type="match status" value="1"/>
</dbReference>
<dbReference type="InterPro" id="IPR036662">
    <property type="entry name" value="PTS_EIIA_man-typ_sf"/>
</dbReference>
<feature type="domain" description="Sigma-54 factor interaction" evidence="4">
    <location>
        <begin position="99"/>
        <end position="332"/>
    </location>
</feature>
<organism evidence="7 8">
    <name type="scientific">Lactobacillus melliventris</name>
    <dbReference type="NCBI Taxonomy" id="1218507"/>
    <lineage>
        <taxon>Bacteria</taxon>
        <taxon>Bacillati</taxon>
        <taxon>Bacillota</taxon>
        <taxon>Bacilli</taxon>
        <taxon>Lactobacillales</taxon>
        <taxon>Lactobacillaceae</taxon>
        <taxon>Lactobacillus</taxon>
    </lineage>
</organism>
<dbReference type="GO" id="GO:0009401">
    <property type="term" value="P:phosphoenolpyruvate-dependent sugar phosphotransferase system"/>
    <property type="evidence" value="ECO:0007669"/>
    <property type="project" value="InterPro"/>
</dbReference>
<gene>
    <name evidence="7" type="ORF">JF74_03200</name>
</gene>
<dbReference type="SUPFAM" id="SSF52540">
    <property type="entry name" value="P-loop containing nucleoside triphosphate hydrolases"/>
    <property type="match status" value="1"/>
</dbReference>
<accession>A0A0F4LG36</accession>
<dbReference type="PROSITE" id="PS50045">
    <property type="entry name" value="SIGMA54_INTERACT_4"/>
    <property type="match status" value="1"/>
</dbReference>
<dbReference type="SMART" id="SM00382">
    <property type="entry name" value="AAA"/>
    <property type="match status" value="1"/>
</dbReference>
<dbReference type="Gene3D" id="1.10.8.60">
    <property type="match status" value="1"/>
</dbReference>
<name>A0A0F4LG36_9LACO</name>
<evidence type="ECO:0000259" key="6">
    <source>
        <dbReference type="PROSITE" id="PS51372"/>
    </source>
</evidence>
<dbReference type="PATRIC" id="fig|1218507.3.peg.485"/>
<evidence type="ECO:0000256" key="3">
    <source>
        <dbReference type="ARBA" id="ARBA00022840"/>
    </source>
</evidence>
<dbReference type="Proteomes" id="UP000033531">
    <property type="component" value="Unassembled WGS sequence"/>
</dbReference>
<dbReference type="RefSeq" id="WP_046324263.1">
    <property type="nucleotide sequence ID" value="NZ_JBHTMT010000006.1"/>
</dbReference>
<dbReference type="PANTHER" id="PTHR32071:SF38">
    <property type="entry name" value="PSP OPERON TRANSCRIPTIONAL ACTIVATOR"/>
    <property type="match status" value="1"/>
</dbReference>
<dbReference type="InterPro" id="IPR011608">
    <property type="entry name" value="PRD"/>
</dbReference>
<dbReference type="CDD" id="cd00009">
    <property type="entry name" value="AAA"/>
    <property type="match status" value="1"/>
</dbReference>
<proteinExistence type="predicted"/>
<evidence type="ECO:0000256" key="1">
    <source>
        <dbReference type="ARBA" id="ARBA00022679"/>
    </source>
</evidence>
<dbReference type="InterPro" id="IPR058031">
    <property type="entry name" value="AAA_lid_NorR"/>
</dbReference>
<evidence type="ECO:0000259" key="5">
    <source>
        <dbReference type="PROSITE" id="PS51096"/>
    </source>
</evidence>
<dbReference type="PROSITE" id="PS51372">
    <property type="entry name" value="PRD_2"/>
    <property type="match status" value="1"/>
</dbReference>
<dbReference type="PROSITE" id="PS00676">
    <property type="entry name" value="SIGMA54_INTERACT_2"/>
    <property type="match status" value="1"/>
</dbReference>
<keyword evidence="2" id="KW-0547">Nucleotide-binding</keyword>
<dbReference type="InterPro" id="IPR004701">
    <property type="entry name" value="PTS_EIIA_man-typ"/>
</dbReference>
<dbReference type="GO" id="GO:0005524">
    <property type="term" value="F:ATP binding"/>
    <property type="evidence" value="ECO:0007669"/>
    <property type="project" value="UniProtKB-KW"/>
</dbReference>
<dbReference type="InterPro" id="IPR027417">
    <property type="entry name" value="P-loop_NTPase"/>
</dbReference>
<evidence type="ECO:0000256" key="2">
    <source>
        <dbReference type="ARBA" id="ARBA00022741"/>
    </source>
</evidence>
<evidence type="ECO:0000313" key="7">
    <source>
        <dbReference type="EMBL" id="KJY57817.1"/>
    </source>
</evidence>
<dbReference type="Pfam" id="PF00158">
    <property type="entry name" value="Sigma54_activat"/>
    <property type="match status" value="1"/>
</dbReference>
<dbReference type="Pfam" id="PF00874">
    <property type="entry name" value="PRD"/>
    <property type="match status" value="1"/>
</dbReference>
<protein>
    <submittedName>
        <fullName evidence="7">PRD domain protein</fullName>
    </submittedName>
</protein>
<keyword evidence="3" id="KW-0067">ATP-binding</keyword>
<dbReference type="InterPro" id="IPR002078">
    <property type="entry name" value="Sigma_54_int"/>
</dbReference>
<dbReference type="Gene3D" id="3.40.50.510">
    <property type="entry name" value="Phosphotransferase system, mannose-type IIA component"/>
    <property type="match status" value="1"/>
</dbReference>
<dbReference type="OrthoDB" id="9771372at2"/>
<sequence>MKNKKIQILKLVQMQSNIFLQNYDLNNAPTTNFIAKKLDLDRSVASKNLNELFKNDKLIKINTRPVIYLNVNENLNESKEYRNIADFKNNFQNQAWQKIIGWNGSLKEIIEQLKAAVMYPPMGLPAILFGESGTGKTFLIRTLFEFAKQQEILGQDAQLVVINCAQYANNPELLSSVLFGYTKGSFTGADSDTPGALQTANNGILFLDEVHRLSSEGQEKLFTYLDTGLFTPVGNNAKKIASKARLFFATTKKEQDFLETFLRRIPIKIKLPTLDERGAYEKRMLTYNLINQQAKRINCKIKISKQCISLIYHYHFKANVGELENLIQNIVARKFSQLASPNEVEIKIGDLPDNILQQMHPNNLPVVSSKNEIIFQPSDSYKPSNYLSNKEYISKMQFSWEKLFQLQVKGEKDRNSYYKIVQKETHEILYSVYNTERSLINSYAAALTNIFSLAQVDFYNLENSTVYDLAIYIFYLMKNEFTADFTAQQDLTLMTQLFAPELQMVEKLASLIEMHFEVNLRACDCLWLAILSSKDNLTSLPQIPAIVVAHGYATASSMADTCNHFLQAAIFTPVDLKPDVSKSEMITYLKNLIKKISPQDGLLILMDMGSLKSIMEPIQNECNCDLLVINNFSMAVMLEIGNQLLLKKDLPTIQKKLPQNIIQSKFYKQHSNFPPVIITTCMTGMGSAQRIKSILTQSFTGLVKVQVEAYDFKELVNYQESHLLENKNVIGIVGIDNPDVEGIPYFGLEEIMTGEKIKSLETVLRPYSSDADLKQWESQLIKNFSLDRILDSLTIISPNKVMNVISKYIKDIQHDLEQELSYRIQISLYVHIANMIERIIRGNEIKLYNGDNKSILKDKYFSVLKKHNSVLENNFSIKINDPETAYIRDLLVRR</sequence>
<dbReference type="InterPro" id="IPR003593">
    <property type="entry name" value="AAA+_ATPase"/>
</dbReference>
<dbReference type="Pfam" id="PF03610">
    <property type="entry name" value="EIIA-man"/>
    <property type="match status" value="1"/>
</dbReference>
<dbReference type="EMBL" id="JXLI01000006">
    <property type="protein sequence ID" value="KJY57817.1"/>
    <property type="molecule type" value="Genomic_DNA"/>
</dbReference>
<dbReference type="GO" id="GO:0016020">
    <property type="term" value="C:membrane"/>
    <property type="evidence" value="ECO:0007669"/>
    <property type="project" value="InterPro"/>
</dbReference>
<feature type="domain" description="PTS EIIA type-4" evidence="5">
    <location>
        <begin position="542"/>
        <end position="685"/>
    </location>
</feature>
<dbReference type="InterPro" id="IPR025943">
    <property type="entry name" value="Sigma_54_int_dom_ATP-bd_2"/>
</dbReference>
<dbReference type="Gene3D" id="3.40.50.300">
    <property type="entry name" value="P-loop containing nucleotide triphosphate hydrolases"/>
    <property type="match status" value="1"/>
</dbReference>
<reference evidence="7 8" key="1">
    <citation type="submission" date="2015-01" db="EMBL/GenBank/DDBJ databases">
        <title>Comparative genomics of the lactic acid bacteria isolated from the honey bee gut.</title>
        <authorList>
            <person name="Ellegaard K.M."/>
            <person name="Tamarit D."/>
            <person name="Javelind E."/>
            <person name="Olofsson T."/>
            <person name="Andersson S.G."/>
            <person name="Vasquez A."/>
        </authorList>
    </citation>
    <scope>NUCLEOTIDE SEQUENCE [LARGE SCALE GENOMIC DNA]</scope>
    <source>
        <strain evidence="7 8">Hma8</strain>
    </source>
</reference>
<feature type="domain" description="PRD" evidence="6">
    <location>
        <begin position="796"/>
        <end position="894"/>
    </location>
</feature>
<dbReference type="Pfam" id="PF25601">
    <property type="entry name" value="AAA_lid_14"/>
    <property type="match status" value="1"/>
</dbReference>
<dbReference type="AlphaFoldDB" id="A0A0F4LG36"/>
<dbReference type="GO" id="GO:0016740">
    <property type="term" value="F:transferase activity"/>
    <property type="evidence" value="ECO:0007669"/>
    <property type="project" value="UniProtKB-KW"/>
</dbReference>
<dbReference type="Gene3D" id="1.10.1790.10">
    <property type="entry name" value="PRD domain"/>
    <property type="match status" value="1"/>
</dbReference>
<dbReference type="HOGENOM" id="CLU_014204_1_0_9"/>
<dbReference type="SUPFAM" id="SSF63520">
    <property type="entry name" value="PTS-regulatory domain, PRD"/>
    <property type="match status" value="1"/>
</dbReference>
<dbReference type="InterPro" id="IPR036634">
    <property type="entry name" value="PRD_sf"/>
</dbReference>
<dbReference type="PANTHER" id="PTHR32071">
    <property type="entry name" value="TRANSCRIPTIONAL REGULATORY PROTEIN"/>
    <property type="match status" value="1"/>
</dbReference>
<dbReference type="GO" id="GO:0006355">
    <property type="term" value="P:regulation of DNA-templated transcription"/>
    <property type="evidence" value="ECO:0007669"/>
    <property type="project" value="InterPro"/>
</dbReference>
<comment type="caution">
    <text evidence="7">The sequence shown here is derived from an EMBL/GenBank/DDBJ whole genome shotgun (WGS) entry which is preliminary data.</text>
</comment>
<dbReference type="STRING" id="1218507.JF74_03200"/>
<keyword evidence="1" id="KW-0808">Transferase</keyword>
<dbReference type="SUPFAM" id="SSF53062">
    <property type="entry name" value="PTS system fructose IIA component-like"/>
    <property type="match status" value="1"/>
</dbReference>